<evidence type="ECO:0000259" key="1">
    <source>
        <dbReference type="SMART" id="SM01058"/>
    </source>
</evidence>
<dbReference type="Pfam" id="PF02559">
    <property type="entry name" value="CarD_TRCF_RID"/>
    <property type="match status" value="1"/>
</dbReference>
<organism evidence="2 3">
    <name type="scientific">Roseomonas fluvialis</name>
    <dbReference type="NCBI Taxonomy" id="1750527"/>
    <lineage>
        <taxon>Bacteria</taxon>
        <taxon>Pseudomonadati</taxon>
        <taxon>Pseudomonadota</taxon>
        <taxon>Alphaproteobacteria</taxon>
        <taxon>Acetobacterales</taxon>
        <taxon>Roseomonadaceae</taxon>
        <taxon>Roseomonas</taxon>
    </lineage>
</organism>
<dbReference type="InterPro" id="IPR003711">
    <property type="entry name" value="CarD-like/TRCF_RID"/>
</dbReference>
<dbReference type="PANTHER" id="PTHR38447:SF1">
    <property type="entry name" value="RNA POLYMERASE-BINDING TRANSCRIPTION FACTOR CARD"/>
    <property type="match status" value="1"/>
</dbReference>
<dbReference type="SUPFAM" id="SSF141259">
    <property type="entry name" value="CarD-like"/>
    <property type="match status" value="1"/>
</dbReference>
<reference evidence="2 3" key="1">
    <citation type="journal article" date="2016" name="Microbes Environ.">
        <title>Phylogenetically diverse aerobic anoxygenic phototrophic bacteria isolated from epilithic biofilms in Tama river, Japan.</title>
        <authorList>
            <person name="Hirose S."/>
            <person name="Matsuura K."/>
            <person name="Haruta S."/>
        </authorList>
    </citation>
    <scope>NUCLEOTIDE SEQUENCE [LARGE SCALE GENOMIC DNA]</scope>
    <source>
        <strain evidence="2 3">S08</strain>
    </source>
</reference>
<dbReference type="SMART" id="SM01058">
    <property type="entry name" value="CarD_TRCF"/>
    <property type="match status" value="1"/>
</dbReference>
<gene>
    <name evidence="2" type="ORF">Rmf_43900</name>
</gene>
<accession>A0ABM9SEG6</accession>
<dbReference type="Gene3D" id="1.20.58.1290">
    <property type="entry name" value="CarD-like, C-terminal domain"/>
    <property type="match status" value="1"/>
</dbReference>
<dbReference type="InterPro" id="IPR048792">
    <property type="entry name" value="CarD_C"/>
</dbReference>
<proteinExistence type="predicted"/>
<dbReference type="Pfam" id="PF21095">
    <property type="entry name" value="CarD_C"/>
    <property type="match status" value="1"/>
</dbReference>
<dbReference type="InterPro" id="IPR036101">
    <property type="entry name" value="CarD-like/TRCF_RID_sf"/>
</dbReference>
<dbReference type="Gene3D" id="2.40.10.170">
    <property type="match status" value="1"/>
</dbReference>
<dbReference type="RefSeq" id="WP_244408632.1">
    <property type="nucleotide sequence ID" value="NZ_AP025637.1"/>
</dbReference>
<evidence type="ECO:0000313" key="3">
    <source>
        <dbReference type="Proteomes" id="UP000831327"/>
    </source>
</evidence>
<evidence type="ECO:0000313" key="2">
    <source>
        <dbReference type="EMBL" id="BDG74461.1"/>
    </source>
</evidence>
<dbReference type="InterPro" id="IPR042215">
    <property type="entry name" value="CarD-like_C"/>
</dbReference>
<dbReference type="EMBL" id="AP025637">
    <property type="protein sequence ID" value="BDG74461.1"/>
    <property type="molecule type" value="Genomic_DNA"/>
</dbReference>
<protein>
    <submittedName>
        <fullName evidence="2">CarD family transcriptional regulator</fullName>
    </submittedName>
</protein>
<feature type="domain" description="CarD-like/TRCF RNAP-interacting" evidence="1">
    <location>
        <begin position="26"/>
        <end position="136"/>
    </location>
</feature>
<keyword evidence="3" id="KW-1185">Reference proteome</keyword>
<sequence>MQADAIAPAAPSAIPLSLAVNGLAGLLSVGDAVVHPAHGVGQFDGVDADEFDGTRLEFLRLFFAERRLTLRVPLGKAQRNGLRRPMAPETLARVLDVLAGTPRSTRVIWARRAVELAAKLNSGDPVVVAEVLRDLGRNAGRAEQPTGERVLFEQALDRLAGEIAALEGIPRADAASRILARLQQRHAAS</sequence>
<dbReference type="Proteomes" id="UP000831327">
    <property type="component" value="Chromosome"/>
</dbReference>
<name>A0ABM9SEG6_9PROT</name>
<dbReference type="PANTHER" id="PTHR38447">
    <property type="entry name" value="TRANSCRIPTION FACTOR YDEB-RELATED"/>
    <property type="match status" value="1"/>
</dbReference>
<dbReference type="InterPro" id="IPR052531">
    <property type="entry name" value="CarD-like_regulator"/>
</dbReference>